<evidence type="ECO:0000313" key="2">
    <source>
        <dbReference type="Proteomes" id="UP000591537"/>
    </source>
</evidence>
<dbReference type="Proteomes" id="UP000591537">
    <property type="component" value="Unassembled WGS sequence"/>
</dbReference>
<reference evidence="1 2" key="1">
    <citation type="submission" date="2020-08" db="EMBL/GenBank/DDBJ databases">
        <title>Genomic Encyclopedia of Type Strains, Phase IV (KMG-IV): sequencing the most valuable type-strain genomes for metagenomic binning, comparative biology and taxonomic classification.</title>
        <authorList>
            <person name="Goeker M."/>
        </authorList>
    </citation>
    <scope>NUCLEOTIDE SEQUENCE [LARGE SCALE GENOMIC DNA]</scope>
    <source>
        <strain evidence="1 2">DSM 43350</strain>
    </source>
</reference>
<dbReference type="EMBL" id="JACHGV010000015">
    <property type="protein sequence ID" value="MBB6080978.1"/>
    <property type="molecule type" value="Genomic_DNA"/>
</dbReference>
<keyword evidence="2" id="KW-1185">Reference proteome</keyword>
<dbReference type="RefSeq" id="WP_184566382.1">
    <property type="nucleotide sequence ID" value="NZ_BAAARS010000012.1"/>
</dbReference>
<protein>
    <submittedName>
        <fullName evidence="1">Uncharacterized protein</fullName>
    </submittedName>
</protein>
<comment type="caution">
    <text evidence="1">The sequence shown here is derived from an EMBL/GenBank/DDBJ whole genome shotgun (WGS) entry which is preliminary data.</text>
</comment>
<proteinExistence type="predicted"/>
<dbReference type="AlphaFoldDB" id="A0A7W9THS7"/>
<organism evidence="1 2">
    <name type="scientific">Streptomyces paradoxus</name>
    <dbReference type="NCBI Taxonomy" id="66375"/>
    <lineage>
        <taxon>Bacteria</taxon>
        <taxon>Bacillati</taxon>
        <taxon>Actinomycetota</taxon>
        <taxon>Actinomycetes</taxon>
        <taxon>Kitasatosporales</taxon>
        <taxon>Streptomycetaceae</taxon>
        <taxon>Streptomyces</taxon>
    </lineage>
</organism>
<accession>A0A7W9THS7</accession>
<name>A0A7W9THS7_9ACTN</name>
<evidence type="ECO:0000313" key="1">
    <source>
        <dbReference type="EMBL" id="MBB6080978.1"/>
    </source>
</evidence>
<sequence length="95" mass="10314">MIVISAAERLAGSLKRAMVDHETTTSNGRVVLSLSPASRRAVEYLCTAEPFEPLLQEERGGTVQLKLTPEDASDLADRVDRGHAASLQAWGIKPR</sequence>
<gene>
    <name evidence="1" type="ORF">HNR57_006929</name>
</gene>